<keyword evidence="6 9" id="KW-1133">Transmembrane helix</keyword>
<accession>A0A1G8WTR2</accession>
<dbReference type="Proteomes" id="UP000198510">
    <property type="component" value="Unassembled WGS sequence"/>
</dbReference>
<dbReference type="SUPFAM" id="SSF53448">
    <property type="entry name" value="Nucleotide-diphospho-sugar transferases"/>
    <property type="match status" value="1"/>
</dbReference>
<evidence type="ECO:0000256" key="6">
    <source>
        <dbReference type="ARBA" id="ARBA00022989"/>
    </source>
</evidence>
<dbReference type="RefSeq" id="WP_176955846.1">
    <property type="nucleotide sequence ID" value="NZ_FNFO01000001.1"/>
</dbReference>
<dbReference type="EMBL" id="FNFO01000001">
    <property type="protein sequence ID" value="SDJ81446.1"/>
    <property type="molecule type" value="Genomic_DNA"/>
</dbReference>
<dbReference type="InterPro" id="IPR029044">
    <property type="entry name" value="Nucleotide-diphossugar_trans"/>
</dbReference>
<evidence type="ECO:0000256" key="9">
    <source>
        <dbReference type="SAM" id="Phobius"/>
    </source>
</evidence>
<keyword evidence="5 9" id="KW-0812">Transmembrane</keyword>
<dbReference type="STRING" id="1075417.SAMN05421823_101177"/>
<keyword evidence="4 11" id="KW-0808">Transferase</keyword>
<proteinExistence type="inferred from homology"/>
<dbReference type="GO" id="GO:0016757">
    <property type="term" value="F:glycosyltransferase activity"/>
    <property type="evidence" value="ECO:0007669"/>
    <property type="project" value="UniProtKB-KW"/>
</dbReference>
<organism evidence="11 12">
    <name type="scientific">Catalinimonas alkaloidigena</name>
    <dbReference type="NCBI Taxonomy" id="1075417"/>
    <lineage>
        <taxon>Bacteria</taxon>
        <taxon>Pseudomonadati</taxon>
        <taxon>Bacteroidota</taxon>
        <taxon>Cytophagia</taxon>
        <taxon>Cytophagales</taxon>
        <taxon>Catalimonadaceae</taxon>
        <taxon>Catalinimonas</taxon>
    </lineage>
</organism>
<evidence type="ECO:0000256" key="4">
    <source>
        <dbReference type="ARBA" id="ARBA00022679"/>
    </source>
</evidence>
<dbReference type="AlphaFoldDB" id="A0A1G8WTR2"/>
<gene>
    <name evidence="11" type="ORF">SAMN05421823_101177</name>
</gene>
<feature type="transmembrane region" description="Helical" evidence="9">
    <location>
        <begin position="264"/>
        <end position="287"/>
    </location>
</feature>
<evidence type="ECO:0000256" key="2">
    <source>
        <dbReference type="ARBA" id="ARBA00022475"/>
    </source>
</evidence>
<dbReference type="PANTHER" id="PTHR48090">
    <property type="entry name" value="UNDECAPRENYL-PHOSPHATE 4-DEOXY-4-FORMAMIDO-L-ARABINOSE TRANSFERASE-RELATED"/>
    <property type="match status" value="1"/>
</dbReference>
<dbReference type="GO" id="GO:0005886">
    <property type="term" value="C:plasma membrane"/>
    <property type="evidence" value="ECO:0007669"/>
    <property type="project" value="UniProtKB-SubCell"/>
</dbReference>
<reference evidence="11 12" key="1">
    <citation type="submission" date="2016-10" db="EMBL/GenBank/DDBJ databases">
        <authorList>
            <person name="de Groot N.N."/>
        </authorList>
    </citation>
    <scope>NUCLEOTIDE SEQUENCE [LARGE SCALE GENOMIC DNA]</scope>
    <source>
        <strain evidence="11 12">DSM 25186</strain>
    </source>
</reference>
<dbReference type="InterPro" id="IPR001173">
    <property type="entry name" value="Glyco_trans_2-like"/>
</dbReference>
<evidence type="ECO:0000259" key="10">
    <source>
        <dbReference type="Pfam" id="PF00535"/>
    </source>
</evidence>
<sequence>MKDLSIVIPLLNEAENLPVIHRRLTEVLQPTGLRYEIVFVDDGSTDASFQEIRTLAQHDKAVRGVSLSRNFGHQVALTAGFEHSQGEAIISMDADLQHPPEMLPELYKHFQRGYDVVHAIRKDGEHMSVLKRKTSVWFYRLMNYLSDTHFHPGAADFRLVSRRALQAYLSLPEKDRFNRGLFAWIGFNQVYVPYQETTRHAGKSKYTLKKMVYLALDGIISFSARPLQLSFFAGLFFGCAGLLYALFAIVMYFRGQTIEGWTSILVTVLLMGGVQLVVIGILGEYLARIYRETKNRPLYFVKDATDAVDPVLASPKEL</sequence>
<keyword evidence="7 9" id="KW-0472">Membrane</keyword>
<evidence type="ECO:0000256" key="8">
    <source>
        <dbReference type="ARBA" id="ARBA00038152"/>
    </source>
</evidence>
<dbReference type="Gene3D" id="3.90.550.10">
    <property type="entry name" value="Spore Coat Polysaccharide Biosynthesis Protein SpsA, Chain A"/>
    <property type="match status" value="1"/>
</dbReference>
<evidence type="ECO:0000256" key="7">
    <source>
        <dbReference type="ARBA" id="ARBA00023136"/>
    </source>
</evidence>
<keyword evidence="3 11" id="KW-0328">Glycosyltransferase</keyword>
<dbReference type="InterPro" id="IPR050256">
    <property type="entry name" value="Glycosyltransferase_2"/>
</dbReference>
<evidence type="ECO:0000256" key="3">
    <source>
        <dbReference type="ARBA" id="ARBA00022676"/>
    </source>
</evidence>
<feature type="transmembrane region" description="Helical" evidence="9">
    <location>
        <begin position="229"/>
        <end position="252"/>
    </location>
</feature>
<dbReference type="Pfam" id="PF00535">
    <property type="entry name" value="Glycos_transf_2"/>
    <property type="match status" value="1"/>
</dbReference>
<dbReference type="CDD" id="cd04187">
    <property type="entry name" value="DPM1_like_bac"/>
    <property type="match status" value="1"/>
</dbReference>
<dbReference type="FunFam" id="3.90.550.10:FF:000079">
    <property type="entry name" value="Probable glycosyl transferase"/>
    <property type="match status" value="1"/>
</dbReference>
<evidence type="ECO:0000256" key="5">
    <source>
        <dbReference type="ARBA" id="ARBA00022692"/>
    </source>
</evidence>
<keyword evidence="2" id="KW-1003">Cell membrane</keyword>
<dbReference type="PANTHER" id="PTHR48090:SF1">
    <property type="entry name" value="PROPHAGE BACTOPRENOL GLUCOSYL TRANSFERASE HOMOLOG"/>
    <property type="match status" value="1"/>
</dbReference>
<name>A0A1G8WTR2_9BACT</name>
<evidence type="ECO:0000256" key="1">
    <source>
        <dbReference type="ARBA" id="ARBA00004651"/>
    </source>
</evidence>
<comment type="similarity">
    <text evidence="8">Belongs to the glycosyltransferase 2 family. GtrB subfamily.</text>
</comment>
<keyword evidence="12" id="KW-1185">Reference proteome</keyword>
<evidence type="ECO:0000313" key="12">
    <source>
        <dbReference type="Proteomes" id="UP000198510"/>
    </source>
</evidence>
<feature type="domain" description="Glycosyltransferase 2-like" evidence="10">
    <location>
        <begin position="5"/>
        <end position="168"/>
    </location>
</feature>
<comment type="subcellular location">
    <subcellularLocation>
        <location evidence="1">Cell membrane</location>
        <topology evidence="1">Multi-pass membrane protein</topology>
    </subcellularLocation>
</comment>
<protein>
    <submittedName>
        <fullName evidence="11">Dolichol-phosphate mannosyltransferase</fullName>
    </submittedName>
</protein>
<evidence type="ECO:0000313" key="11">
    <source>
        <dbReference type="EMBL" id="SDJ81446.1"/>
    </source>
</evidence>